<reference evidence="2 3" key="1">
    <citation type="journal article" date="2020" name="Nature">
        <title>Six reference-quality genomes reveal evolution of bat adaptations.</title>
        <authorList>
            <person name="Jebb D."/>
            <person name="Huang Z."/>
            <person name="Pippel M."/>
            <person name="Hughes G.M."/>
            <person name="Lavrichenko K."/>
            <person name="Devanna P."/>
            <person name="Winkler S."/>
            <person name="Jermiin L.S."/>
            <person name="Skirmuntt E.C."/>
            <person name="Katzourakis A."/>
            <person name="Burkitt-Gray L."/>
            <person name="Ray D.A."/>
            <person name="Sullivan K.A.M."/>
            <person name="Roscito J.G."/>
            <person name="Kirilenko B.M."/>
            <person name="Davalos L.M."/>
            <person name="Corthals A.P."/>
            <person name="Power M.L."/>
            <person name="Jones G."/>
            <person name="Ransome R.D."/>
            <person name="Dechmann D.K.N."/>
            <person name="Locatelli A.G."/>
            <person name="Puechmaille S.J."/>
            <person name="Fedrigo O."/>
            <person name="Jarvis E.D."/>
            <person name="Hiller M."/>
            <person name="Vernes S.C."/>
            <person name="Myers E.W."/>
            <person name="Teeling E.C."/>
        </authorList>
    </citation>
    <scope>NUCLEOTIDE SEQUENCE [LARGE SCALE GENOMIC DNA]</scope>
    <source>
        <strain evidence="2">MMyoMyo1</strain>
        <tissue evidence="2">Flight muscle</tissue>
    </source>
</reference>
<evidence type="ECO:0000313" key="2">
    <source>
        <dbReference type="EMBL" id="KAF6270284.1"/>
    </source>
</evidence>
<dbReference type="Proteomes" id="UP000527355">
    <property type="component" value="Unassembled WGS sequence"/>
</dbReference>
<accession>A0A7J7R293</accession>
<protein>
    <submittedName>
        <fullName evidence="2">Uncharacterized protein</fullName>
    </submittedName>
</protein>
<feature type="region of interest" description="Disordered" evidence="1">
    <location>
        <begin position="99"/>
        <end position="121"/>
    </location>
</feature>
<evidence type="ECO:0000256" key="1">
    <source>
        <dbReference type="SAM" id="MobiDB-lite"/>
    </source>
</evidence>
<sequence length="121" mass="13482">MRRSLRWARRPFLWSWGPGVCRWNTGHAEGPWKDAGYCVTFLTRTSQNGPERPRRPRGPVCFALGAVLGVKPQVCTNEAGKRQPGVLLEMRGVGGWPLSTAGPGRMCPMRRDVRSPAPTRL</sequence>
<dbReference type="AlphaFoldDB" id="A0A7J7R293"/>
<gene>
    <name evidence="2" type="ORF">mMyoMyo1_010924</name>
</gene>
<name>A0A7J7R293_MYOMY</name>
<evidence type="ECO:0000313" key="3">
    <source>
        <dbReference type="Proteomes" id="UP000527355"/>
    </source>
</evidence>
<proteinExistence type="predicted"/>
<organism evidence="2 3">
    <name type="scientific">Myotis myotis</name>
    <name type="common">Greater mouse-eared bat</name>
    <name type="synonym">Vespertilio myotis</name>
    <dbReference type="NCBI Taxonomy" id="51298"/>
    <lineage>
        <taxon>Eukaryota</taxon>
        <taxon>Metazoa</taxon>
        <taxon>Chordata</taxon>
        <taxon>Craniata</taxon>
        <taxon>Vertebrata</taxon>
        <taxon>Euteleostomi</taxon>
        <taxon>Mammalia</taxon>
        <taxon>Eutheria</taxon>
        <taxon>Laurasiatheria</taxon>
        <taxon>Chiroptera</taxon>
        <taxon>Yangochiroptera</taxon>
        <taxon>Vespertilionidae</taxon>
        <taxon>Myotis</taxon>
    </lineage>
</organism>
<comment type="caution">
    <text evidence="2">The sequence shown here is derived from an EMBL/GenBank/DDBJ whole genome shotgun (WGS) entry which is preliminary data.</text>
</comment>
<dbReference type="EMBL" id="JABWUV010000039">
    <property type="protein sequence ID" value="KAF6270284.1"/>
    <property type="molecule type" value="Genomic_DNA"/>
</dbReference>
<keyword evidence="3" id="KW-1185">Reference proteome</keyword>